<evidence type="ECO:0000313" key="2">
    <source>
        <dbReference type="EMBL" id="KAG1535495.1"/>
    </source>
</evidence>
<evidence type="ECO:0000256" key="1">
    <source>
        <dbReference type="SAM" id="MobiDB-lite"/>
    </source>
</evidence>
<protein>
    <submittedName>
        <fullName evidence="2">Uncharacterized protein</fullName>
    </submittedName>
</protein>
<sequence>MLEEIAGGDHLLELFGTDEVVVLAVHFTRAHRTRSEGNRQGDLRITRQRGVDDAALAGAGGGGNEVQRAARDGVRRRSGAEDRARTAEAARNILEPGPADGSPGCGHATLPEPPLFAPLGEAAGPCATWASGGLCYNRAVPTDSRVVCVPPRHPRRTACPR</sequence>
<accession>A0A9P6XZ78</accession>
<comment type="caution">
    <text evidence="2">The sequence shown here is derived from an EMBL/GenBank/DDBJ whole genome shotgun (WGS) entry which is preliminary data.</text>
</comment>
<evidence type="ECO:0000313" key="3">
    <source>
        <dbReference type="Proteomes" id="UP000740926"/>
    </source>
</evidence>
<name>A0A9P6XZ78_9FUNG</name>
<dbReference type="Proteomes" id="UP000740926">
    <property type="component" value="Unassembled WGS sequence"/>
</dbReference>
<keyword evidence="3" id="KW-1185">Reference proteome</keyword>
<dbReference type="AlphaFoldDB" id="A0A9P6XZ78"/>
<reference evidence="2 3" key="1">
    <citation type="journal article" date="2020" name="Microb. Genom.">
        <title>Genetic diversity of clinical and environmental Mucorales isolates obtained from an investigation of mucormycosis cases among solid organ transplant recipients.</title>
        <authorList>
            <person name="Nguyen M.H."/>
            <person name="Kaul D."/>
            <person name="Muto C."/>
            <person name="Cheng S.J."/>
            <person name="Richter R.A."/>
            <person name="Bruno V.M."/>
            <person name="Liu G."/>
            <person name="Beyhan S."/>
            <person name="Sundermann A.J."/>
            <person name="Mounaud S."/>
            <person name="Pasculle A.W."/>
            <person name="Nierman W.C."/>
            <person name="Driscoll E."/>
            <person name="Cumbie R."/>
            <person name="Clancy C.J."/>
            <person name="Dupont C.L."/>
        </authorList>
    </citation>
    <scope>NUCLEOTIDE SEQUENCE [LARGE SCALE GENOMIC DNA]</scope>
    <source>
        <strain evidence="2 3">GL24</strain>
    </source>
</reference>
<feature type="compositionally biased region" description="Basic and acidic residues" evidence="1">
    <location>
        <begin position="68"/>
        <end position="88"/>
    </location>
</feature>
<proteinExistence type="predicted"/>
<organism evidence="2 3">
    <name type="scientific">Rhizopus delemar</name>
    <dbReference type="NCBI Taxonomy" id="936053"/>
    <lineage>
        <taxon>Eukaryota</taxon>
        <taxon>Fungi</taxon>
        <taxon>Fungi incertae sedis</taxon>
        <taxon>Mucoromycota</taxon>
        <taxon>Mucoromycotina</taxon>
        <taxon>Mucoromycetes</taxon>
        <taxon>Mucorales</taxon>
        <taxon>Mucorineae</taxon>
        <taxon>Rhizopodaceae</taxon>
        <taxon>Rhizopus</taxon>
    </lineage>
</organism>
<feature type="region of interest" description="Disordered" evidence="1">
    <location>
        <begin position="54"/>
        <end position="109"/>
    </location>
</feature>
<dbReference type="EMBL" id="JAANIU010008250">
    <property type="protein sequence ID" value="KAG1535495.1"/>
    <property type="molecule type" value="Genomic_DNA"/>
</dbReference>
<gene>
    <name evidence="2" type="ORF">G6F50_015290</name>
</gene>